<dbReference type="GO" id="GO:0016020">
    <property type="term" value="C:membrane"/>
    <property type="evidence" value="ECO:0007669"/>
    <property type="project" value="UniProtKB-SubCell"/>
</dbReference>
<reference evidence="6" key="1">
    <citation type="submission" date="2022-03" db="EMBL/GenBank/DDBJ databases">
        <authorList>
            <person name="Martin C."/>
        </authorList>
    </citation>
    <scope>NUCLEOTIDE SEQUENCE</scope>
</reference>
<dbReference type="PROSITE" id="PS00237">
    <property type="entry name" value="G_PROTEIN_RECEP_F1_1"/>
    <property type="match status" value="1"/>
</dbReference>
<dbReference type="InterPro" id="IPR017452">
    <property type="entry name" value="GPCR_Rhodpsn_7TM"/>
</dbReference>
<dbReference type="PANTHER" id="PTHR46641:SF2">
    <property type="entry name" value="FMRFAMIDE RECEPTOR"/>
    <property type="match status" value="1"/>
</dbReference>
<dbReference type="OrthoDB" id="6262969at2759"/>
<keyword evidence="5" id="KW-0807">Transducer</keyword>
<organism evidence="6 7">
    <name type="scientific">Owenia fusiformis</name>
    <name type="common">Polychaete worm</name>
    <dbReference type="NCBI Taxonomy" id="6347"/>
    <lineage>
        <taxon>Eukaryota</taxon>
        <taxon>Metazoa</taxon>
        <taxon>Spiralia</taxon>
        <taxon>Lophotrochozoa</taxon>
        <taxon>Annelida</taxon>
        <taxon>Polychaeta</taxon>
        <taxon>Sedentaria</taxon>
        <taxon>Canalipalpata</taxon>
        <taxon>Sabellida</taxon>
        <taxon>Oweniida</taxon>
        <taxon>Oweniidae</taxon>
        <taxon>Owenia</taxon>
    </lineage>
</organism>
<keyword evidence="5" id="KW-0297">G-protein coupled receptor</keyword>
<dbReference type="Gene3D" id="1.20.1070.10">
    <property type="entry name" value="Rhodopsin 7-helix transmembrane proteins"/>
    <property type="match status" value="1"/>
</dbReference>
<dbReference type="Proteomes" id="UP000749559">
    <property type="component" value="Unassembled WGS sequence"/>
</dbReference>
<keyword evidence="7" id="KW-1185">Reference proteome</keyword>
<dbReference type="GO" id="GO:0004930">
    <property type="term" value="F:G protein-coupled receptor activity"/>
    <property type="evidence" value="ECO:0007669"/>
    <property type="project" value="UniProtKB-KW"/>
</dbReference>
<dbReference type="AlphaFoldDB" id="A0A8J1XXI8"/>
<accession>A0A8J1XXI8</accession>
<dbReference type="Pfam" id="PF00001">
    <property type="entry name" value="7tm_1"/>
    <property type="match status" value="1"/>
</dbReference>
<dbReference type="EMBL" id="CAIIXF020000008">
    <property type="protein sequence ID" value="CAH1791034.1"/>
    <property type="molecule type" value="Genomic_DNA"/>
</dbReference>
<dbReference type="InterPro" id="IPR052954">
    <property type="entry name" value="GPCR-Ligand_Int"/>
</dbReference>
<keyword evidence="5" id="KW-0675">Receptor</keyword>
<protein>
    <submittedName>
        <fullName evidence="6">Uncharacterized protein</fullName>
    </submittedName>
</protein>
<evidence type="ECO:0000256" key="2">
    <source>
        <dbReference type="ARBA" id="ARBA00022692"/>
    </source>
</evidence>
<dbReference type="SUPFAM" id="SSF81321">
    <property type="entry name" value="Family A G protein-coupled receptor-like"/>
    <property type="match status" value="1"/>
</dbReference>
<name>A0A8J1XXI8_OWEFU</name>
<proteinExistence type="inferred from homology"/>
<evidence type="ECO:0000256" key="5">
    <source>
        <dbReference type="RuleBase" id="RU000688"/>
    </source>
</evidence>
<dbReference type="InterPro" id="IPR000276">
    <property type="entry name" value="GPCR_Rhodpsn"/>
</dbReference>
<evidence type="ECO:0000313" key="7">
    <source>
        <dbReference type="Proteomes" id="UP000749559"/>
    </source>
</evidence>
<dbReference type="PRINTS" id="PR00237">
    <property type="entry name" value="GPCRRHODOPSN"/>
</dbReference>
<dbReference type="PANTHER" id="PTHR46641">
    <property type="entry name" value="FMRFAMIDE RECEPTOR-RELATED"/>
    <property type="match status" value="1"/>
</dbReference>
<comment type="similarity">
    <text evidence="5">Belongs to the G-protein coupled receptor 1 family.</text>
</comment>
<comment type="caution">
    <text evidence="6">The sequence shown here is derived from an EMBL/GenBank/DDBJ whole genome shotgun (WGS) entry which is preliminary data.</text>
</comment>
<dbReference type="CDD" id="cd14978">
    <property type="entry name" value="7tmA_FMRFamide_R-like"/>
    <property type="match status" value="1"/>
</dbReference>
<comment type="subcellular location">
    <subcellularLocation>
        <location evidence="1">Membrane</location>
    </subcellularLocation>
</comment>
<keyword evidence="4" id="KW-0472">Membrane</keyword>
<evidence type="ECO:0000256" key="4">
    <source>
        <dbReference type="ARBA" id="ARBA00023136"/>
    </source>
</evidence>
<keyword evidence="3" id="KW-1133">Transmembrane helix</keyword>
<dbReference type="PROSITE" id="PS50262">
    <property type="entry name" value="G_PROTEIN_RECEP_F1_2"/>
    <property type="match status" value="1"/>
</dbReference>
<sequence length="532" mass="58703">KLTVDTILGLIRFRRGVSGGVTSDPTSALPDYLYTGATDNTTNTNFNFTNTMRPTQVPELWHLTTPNNNNTSVTGDPTSSLPDNSTGATDNVSNINFNFTNTMALASEHPTQVPELWNLTTPHINNTSLNITTLITTVNSTTAQTTPPFVDMPKEYDVPAYDAQYYADYEQAVNFTVAMHVYVLSVIVLFGIVGNVLSLIVMSKEKTTGLSGSASTFLLMTLAVADTALLTSATLYFTLFTIARETSWVTVPFFNGVMLASRYLFLVTAIAQVYSNWILVVLTFNRFVAVVLPLKAHLVCTKRRVIIAVIVTFILACALNIVRVWEYKYVGVPINHPELGNITLIDRRNDLLGTTAYNMGYRSTTNAILRVIAPIVILSILNIMLVLVVRKGQKTRKAMSISMPKDQSANAPKEDNITLRIVCVVVVFILCQLPSVIFSIVDTIDYNNESISFGTFTIWYFGISTNILAILNSAVNFIIYFVTGRRFRSILVAMLCGRCMKKQPRCRNGTMMSSSYDSGQGKTTSVTTLSTL</sequence>
<keyword evidence="2 5" id="KW-0812">Transmembrane</keyword>
<feature type="non-terminal residue" evidence="6">
    <location>
        <position position="1"/>
    </location>
</feature>
<evidence type="ECO:0000313" key="6">
    <source>
        <dbReference type="EMBL" id="CAH1791034.1"/>
    </source>
</evidence>
<evidence type="ECO:0000256" key="3">
    <source>
        <dbReference type="ARBA" id="ARBA00022989"/>
    </source>
</evidence>
<evidence type="ECO:0000256" key="1">
    <source>
        <dbReference type="ARBA" id="ARBA00004370"/>
    </source>
</evidence>
<gene>
    <name evidence="6" type="ORF">OFUS_LOCUS16170</name>
</gene>